<dbReference type="PROSITE" id="PS50011">
    <property type="entry name" value="PROTEIN_KINASE_DOM"/>
    <property type="match status" value="1"/>
</dbReference>
<evidence type="ECO:0000256" key="6">
    <source>
        <dbReference type="ARBA" id="ARBA00022840"/>
    </source>
</evidence>
<dbReference type="GO" id="GO:0005813">
    <property type="term" value="C:centrosome"/>
    <property type="evidence" value="ECO:0007669"/>
    <property type="project" value="TreeGrafter"/>
</dbReference>
<proteinExistence type="inferred from homology"/>
<dbReference type="CDD" id="cd13117">
    <property type="entry name" value="POLO_box_2"/>
    <property type="match status" value="1"/>
</dbReference>
<dbReference type="PANTHER" id="PTHR24345:SF93">
    <property type="entry name" value="SERINE_THREONINE-PROTEIN KINASE PLK1"/>
    <property type="match status" value="1"/>
</dbReference>
<gene>
    <name evidence="14" type="ORF">GBAR_LOCUS3861</name>
</gene>
<dbReference type="GO" id="GO:0005524">
    <property type="term" value="F:ATP binding"/>
    <property type="evidence" value="ECO:0007669"/>
    <property type="project" value="UniProtKB-UniRule"/>
</dbReference>
<dbReference type="GO" id="GO:0005737">
    <property type="term" value="C:cytoplasm"/>
    <property type="evidence" value="ECO:0007669"/>
    <property type="project" value="TreeGrafter"/>
</dbReference>
<keyword evidence="3" id="KW-0677">Repeat</keyword>
<sequence length="605" mass="67440">MSSKHTATITELKVAFNEATNKTYRKGKFLGKGGFAHCYELIDSDTGTVYAGKIVPKASLTKPHQRDKMAMEIDIHQTLSHAHVVGFHGFFEDKNHVYILLELCRRRSMMELHKRRKALTEPEVRYFLRQTLLALHYLHTDKKVIHRDIKLGNLFLNDDLDVKLGDFGLATRVETEGERKRTLCGTPNYIAPEVLGKKGHSYEVDIWSVGCVMYTLLVGKPPFETQSLKDTYQKIKRNEYRIPSYVGRDARSLITRLLQSEPTNRPSPGDILEDPFITGGYLPAKLPNSCLTTAPHWKKTAVVAGGGGGVAGSGGSARRPLSHVNSGSGGVGHTAGVKEGATPSPMDDSPSDWHLHSLLAQLTACLDSKPPDRPSDQILSQECEDPASQPIFWVGKWVDYSDKYGLGYQLSDSSVGVLFNDSTRLLLGADFESLQFINRDLSEEFYTLSSYPDALYKKVTLLKYFQSYMTEHLLKAGGAAGERPIDEGVRLPHLRAWFRTRSAIVLHLSNGLLQINFFNDHTKVMICPLMSALSYIDEHKTFTTYKLSLIEKHGCNKELATRLRYAKAMTERLISRLDQGVTTPLPHPTPTPSSNPPLCPPPATS</sequence>
<dbReference type="CDD" id="cd13118">
    <property type="entry name" value="POLO_box_1"/>
    <property type="match status" value="1"/>
</dbReference>
<evidence type="ECO:0000313" key="15">
    <source>
        <dbReference type="Proteomes" id="UP001174909"/>
    </source>
</evidence>
<organism evidence="14 15">
    <name type="scientific">Geodia barretti</name>
    <name type="common">Barrett's horny sponge</name>
    <dbReference type="NCBI Taxonomy" id="519541"/>
    <lineage>
        <taxon>Eukaryota</taxon>
        <taxon>Metazoa</taxon>
        <taxon>Porifera</taxon>
        <taxon>Demospongiae</taxon>
        <taxon>Heteroscleromorpha</taxon>
        <taxon>Tetractinellida</taxon>
        <taxon>Astrophorina</taxon>
        <taxon>Geodiidae</taxon>
        <taxon>Geodia</taxon>
    </lineage>
</organism>
<dbReference type="Gene3D" id="3.30.1120.30">
    <property type="entry name" value="POLO box domain"/>
    <property type="match status" value="2"/>
</dbReference>
<evidence type="ECO:0000259" key="12">
    <source>
        <dbReference type="PROSITE" id="PS50011"/>
    </source>
</evidence>
<feature type="domain" description="POLO box" evidence="13">
    <location>
        <begin position="493"/>
        <end position="575"/>
    </location>
</feature>
<dbReference type="CDD" id="cd14099">
    <property type="entry name" value="STKc_PLK"/>
    <property type="match status" value="1"/>
</dbReference>
<dbReference type="SMART" id="SM00220">
    <property type="entry name" value="S_TKc"/>
    <property type="match status" value="1"/>
</dbReference>
<evidence type="ECO:0000256" key="3">
    <source>
        <dbReference type="ARBA" id="ARBA00022737"/>
    </source>
</evidence>
<dbReference type="Proteomes" id="UP001174909">
    <property type="component" value="Unassembled WGS sequence"/>
</dbReference>
<evidence type="ECO:0000256" key="11">
    <source>
        <dbReference type="SAM" id="MobiDB-lite"/>
    </source>
</evidence>
<name>A0AA35R4R0_GEOBA</name>
<keyword evidence="5 10" id="KW-0418">Kinase</keyword>
<dbReference type="SUPFAM" id="SSF56112">
    <property type="entry name" value="Protein kinase-like (PK-like)"/>
    <property type="match status" value="1"/>
</dbReference>
<dbReference type="Pfam" id="PF00659">
    <property type="entry name" value="POLO_box"/>
    <property type="match status" value="2"/>
</dbReference>
<feature type="binding site" evidence="9">
    <location>
        <position position="53"/>
    </location>
    <ligand>
        <name>ATP</name>
        <dbReference type="ChEBI" id="CHEBI:30616"/>
    </ligand>
</feature>
<dbReference type="InterPro" id="IPR033701">
    <property type="entry name" value="POLO_box_1"/>
</dbReference>
<evidence type="ECO:0000256" key="1">
    <source>
        <dbReference type="ARBA" id="ARBA00022527"/>
    </source>
</evidence>
<keyword evidence="6 9" id="KW-0067">ATP-binding</keyword>
<dbReference type="InterPro" id="IPR017441">
    <property type="entry name" value="Protein_kinase_ATP_BS"/>
</dbReference>
<dbReference type="PROSITE" id="PS00108">
    <property type="entry name" value="PROTEIN_KINASE_ST"/>
    <property type="match status" value="1"/>
</dbReference>
<keyword evidence="2 10" id="KW-0808">Transferase</keyword>
<dbReference type="PANTHER" id="PTHR24345">
    <property type="entry name" value="SERINE/THREONINE-PROTEIN KINASE PLK"/>
    <property type="match status" value="1"/>
</dbReference>
<protein>
    <recommendedName>
        <fullName evidence="10">Serine/threonine-protein kinase PLK</fullName>
        <ecNumber evidence="10">2.7.11.21</ecNumber>
    </recommendedName>
    <alternativeName>
        <fullName evidence="10">Polo-like kinase</fullName>
    </alternativeName>
</protein>
<evidence type="ECO:0000256" key="4">
    <source>
        <dbReference type="ARBA" id="ARBA00022741"/>
    </source>
</evidence>
<keyword evidence="1 10" id="KW-0723">Serine/threonine-protein kinase</keyword>
<dbReference type="GO" id="GO:0004674">
    <property type="term" value="F:protein serine/threonine kinase activity"/>
    <property type="evidence" value="ECO:0007669"/>
    <property type="project" value="UniProtKB-KW"/>
</dbReference>
<dbReference type="InterPro" id="IPR008271">
    <property type="entry name" value="Ser/Thr_kinase_AS"/>
</dbReference>
<dbReference type="AlphaFoldDB" id="A0AA35R4R0"/>
<dbReference type="GO" id="GO:0000776">
    <property type="term" value="C:kinetochore"/>
    <property type="evidence" value="ECO:0007669"/>
    <property type="project" value="TreeGrafter"/>
</dbReference>
<feature type="domain" description="Protein kinase" evidence="12">
    <location>
        <begin position="24"/>
        <end position="277"/>
    </location>
</feature>
<feature type="compositionally biased region" description="Pro residues" evidence="11">
    <location>
        <begin position="585"/>
        <end position="605"/>
    </location>
</feature>
<evidence type="ECO:0000256" key="5">
    <source>
        <dbReference type="ARBA" id="ARBA00022777"/>
    </source>
</evidence>
<comment type="catalytic activity">
    <reaction evidence="8">
        <text>L-seryl-[protein] + ATP = O-phospho-L-seryl-[protein] + ADP + H(+)</text>
        <dbReference type="Rhea" id="RHEA:17989"/>
        <dbReference type="Rhea" id="RHEA-COMP:9863"/>
        <dbReference type="Rhea" id="RHEA-COMP:11604"/>
        <dbReference type="ChEBI" id="CHEBI:15378"/>
        <dbReference type="ChEBI" id="CHEBI:29999"/>
        <dbReference type="ChEBI" id="CHEBI:30616"/>
        <dbReference type="ChEBI" id="CHEBI:83421"/>
        <dbReference type="ChEBI" id="CHEBI:456216"/>
        <dbReference type="EC" id="2.7.11.21"/>
    </reaction>
</comment>
<feature type="domain" description="POLO box" evidence="13">
    <location>
        <begin position="393"/>
        <end position="471"/>
    </location>
</feature>
<reference evidence="14" key="1">
    <citation type="submission" date="2023-03" db="EMBL/GenBank/DDBJ databases">
        <authorList>
            <person name="Steffen K."/>
            <person name="Cardenas P."/>
        </authorList>
    </citation>
    <scope>NUCLEOTIDE SEQUENCE</scope>
</reference>
<dbReference type="InterPro" id="IPR000719">
    <property type="entry name" value="Prot_kinase_dom"/>
</dbReference>
<accession>A0AA35R4R0</accession>
<dbReference type="InterPro" id="IPR011009">
    <property type="entry name" value="Kinase-like_dom_sf"/>
</dbReference>
<dbReference type="FunFam" id="1.10.510.10:FF:000311">
    <property type="entry name" value="Serine/threonine-protein kinase PLK"/>
    <property type="match status" value="1"/>
</dbReference>
<dbReference type="EMBL" id="CASHTH010000555">
    <property type="protein sequence ID" value="CAI8004241.1"/>
    <property type="molecule type" value="Genomic_DNA"/>
</dbReference>
<dbReference type="FunFam" id="3.30.200.20:FF:000284">
    <property type="entry name" value="Serine/threonine-protein kinase PLK"/>
    <property type="match status" value="1"/>
</dbReference>
<evidence type="ECO:0000256" key="7">
    <source>
        <dbReference type="ARBA" id="ARBA00047802"/>
    </source>
</evidence>
<dbReference type="GO" id="GO:0007052">
    <property type="term" value="P:mitotic spindle organization"/>
    <property type="evidence" value="ECO:0007669"/>
    <property type="project" value="TreeGrafter"/>
</dbReference>
<dbReference type="PROSITE" id="PS00107">
    <property type="entry name" value="PROTEIN_KINASE_ATP"/>
    <property type="match status" value="1"/>
</dbReference>
<dbReference type="Gene3D" id="3.30.200.20">
    <property type="entry name" value="Phosphorylase Kinase, domain 1"/>
    <property type="match status" value="1"/>
</dbReference>
<feature type="region of interest" description="Disordered" evidence="11">
    <location>
        <begin position="309"/>
        <end position="349"/>
    </location>
</feature>
<dbReference type="Gene3D" id="1.10.510.10">
    <property type="entry name" value="Transferase(Phosphotransferase) domain 1"/>
    <property type="match status" value="1"/>
</dbReference>
<evidence type="ECO:0000259" key="13">
    <source>
        <dbReference type="PROSITE" id="PS50078"/>
    </source>
</evidence>
<dbReference type="Pfam" id="PF00069">
    <property type="entry name" value="Pkinase"/>
    <property type="match status" value="1"/>
</dbReference>
<dbReference type="PROSITE" id="PS50078">
    <property type="entry name" value="POLO_BOX"/>
    <property type="match status" value="2"/>
</dbReference>
<keyword evidence="4 9" id="KW-0547">Nucleotide-binding</keyword>
<feature type="region of interest" description="Disordered" evidence="11">
    <location>
        <begin position="578"/>
        <end position="605"/>
    </location>
</feature>
<dbReference type="EC" id="2.7.11.21" evidence="10"/>
<evidence type="ECO:0000256" key="2">
    <source>
        <dbReference type="ARBA" id="ARBA00022679"/>
    </source>
</evidence>
<evidence type="ECO:0000256" key="10">
    <source>
        <dbReference type="RuleBase" id="RU361162"/>
    </source>
</evidence>
<evidence type="ECO:0000256" key="8">
    <source>
        <dbReference type="ARBA" id="ARBA00048347"/>
    </source>
</evidence>
<dbReference type="GO" id="GO:0000922">
    <property type="term" value="C:spindle pole"/>
    <property type="evidence" value="ECO:0007669"/>
    <property type="project" value="TreeGrafter"/>
</dbReference>
<comment type="caution">
    <text evidence="14">The sequence shown here is derived from an EMBL/GenBank/DDBJ whole genome shotgun (WGS) entry which is preliminary data.</text>
</comment>
<dbReference type="FunFam" id="3.30.1120.30:FF:000003">
    <property type="entry name" value="Serine/threonine-protein kinase PLK"/>
    <property type="match status" value="1"/>
</dbReference>
<dbReference type="InterPro" id="IPR033695">
    <property type="entry name" value="POLO_box_2"/>
</dbReference>
<dbReference type="GO" id="GO:0005634">
    <property type="term" value="C:nucleus"/>
    <property type="evidence" value="ECO:0007669"/>
    <property type="project" value="TreeGrafter"/>
</dbReference>
<keyword evidence="15" id="KW-1185">Reference proteome</keyword>
<dbReference type="SUPFAM" id="SSF82615">
    <property type="entry name" value="Polo-box domain"/>
    <property type="match status" value="2"/>
</dbReference>
<dbReference type="InterPro" id="IPR000959">
    <property type="entry name" value="POLO_box_dom"/>
</dbReference>
<evidence type="ECO:0000256" key="9">
    <source>
        <dbReference type="PROSITE-ProRule" id="PRU10141"/>
    </source>
</evidence>
<comment type="catalytic activity">
    <reaction evidence="7 10">
        <text>L-threonyl-[protein] + ATP = O-phospho-L-threonyl-[protein] + ADP + H(+)</text>
        <dbReference type="Rhea" id="RHEA:46608"/>
        <dbReference type="Rhea" id="RHEA-COMP:11060"/>
        <dbReference type="Rhea" id="RHEA-COMP:11605"/>
        <dbReference type="ChEBI" id="CHEBI:15378"/>
        <dbReference type="ChEBI" id="CHEBI:30013"/>
        <dbReference type="ChEBI" id="CHEBI:30616"/>
        <dbReference type="ChEBI" id="CHEBI:61977"/>
        <dbReference type="ChEBI" id="CHEBI:456216"/>
        <dbReference type="EC" id="2.7.11.21"/>
    </reaction>
</comment>
<evidence type="ECO:0000313" key="14">
    <source>
        <dbReference type="EMBL" id="CAI8004241.1"/>
    </source>
</evidence>
<comment type="similarity">
    <text evidence="10">Belongs to the protein kinase superfamily. Ser/Thr protein kinase family. CDC5/Polo subfamily.</text>
</comment>
<dbReference type="InterPro" id="IPR036947">
    <property type="entry name" value="POLO_box_dom_sf"/>
</dbReference>